<protein>
    <submittedName>
        <fullName evidence="1">Phosphonate C-P lyase system protein PhnH</fullName>
    </submittedName>
</protein>
<proteinExistence type="predicted"/>
<organism evidence="1 2">
    <name type="scientific">Scleromatobacter humisilvae</name>
    <dbReference type="NCBI Taxonomy" id="2897159"/>
    <lineage>
        <taxon>Bacteria</taxon>
        <taxon>Pseudomonadati</taxon>
        <taxon>Pseudomonadota</taxon>
        <taxon>Betaproteobacteria</taxon>
        <taxon>Burkholderiales</taxon>
        <taxon>Sphaerotilaceae</taxon>
        <taxon>Scleromatobacter</taxon>
    </lineage>
</organism>
<evidence type="ECO:0000313" key="1">
    <source>
        <dbReference type="EMBL" id="MCK9686761.1"/>
    </source>
</evidence>
<dbReference type="AlphaFoldDB" id="A0A9X2C0T0"/>
<gene>
    <name evidence="1" type="primary">phnH</name>
    <name evidence="1" type="ORF">LPC04_13695</name>
</gene>
<dbReference type="Proteomes" id="UP001139353">
    <property type="component" value="Unassembled WGS sequence"/>
</dbReference>
<dbReference type="GO" id="GO:0016829">
    <property type="term" value="F:lyase activity"/>
    <property type="evidence" value="ECO:0007669"/>
    <property type="project" value="UniProtKB-KW"/>
</dbReference>
<dbReference type="GO" id="GO:0019634">
    <property type="term" value="P:organic phosphonate metabolic process"/>
    <property type="evidence" value="ECO:0007669"/>
    <property type="project" value="InterPro"/>
</dbReference>
<reference evidence="1" key="1">
    <citation type="submission" date="2021-11" db="EMBL/GenBank/DDBJ databases">
        <title>BS-T2-15 a new species belonging to the Comamonadaceae family isolated from the soil of a French oak forest.</title>
        <authorList>
            <person name="Mieszkin S."/>
            <person name="Alain K."/>
        </authorList>
    </citation>
    <scope>NUCLEOTIDE SEQUENCE</scope>
    <source>
        <strain evidence="1">BS-T2-15</strain>
    </source>
</reference>
<keyword evidence="2" id="KW-1185">Reference proteome</keyword>
<dbReference type="PIRSF" id="PIRSF020680">
    <property type="entry name" value="PhnH"/>
    <property type="match status" value="1"/>
</dbReference>
<dbReference type="SUPFAM" id="SSF159709">
    <property type="entry name" value="PhnH-like"/>
    <property type="match status" value="1"/>
</dbReference>
<dbReference type="Pfam" id="PF05845">
    <property type="entry name" value="PhnH"/>
    <property type="match status" value="1"/>
</dbReference>
<keyword evidence="1" id="KW-0456">Lyase</keyword>
<dbReference type="EMBL" id="JAJLJH010000003">
    <property type="protein sequence ID" value="MCK9686761.1"/>
    <property type="molecule type" value="Genomic_DNA"/>
</dbReference>
<name>A0A9X2C0T0_9BURK</name>
<accession>A0A9X2C0T0</accession>
<dbReference type="NCBIfam" id="TIGR03292">
    <property type="entry name" value="PhnH_redo"/>
    <property type="match status" value="1"/>
</dbReference>
<dbReference type="RefSeq" id="WP_275682801.1">
    <property type="nucleotide sequence ID" value="NZ_JAJLJH010000003.1"/>
</dbReference>
<evidence type="ECO:0000313" key="2">
    <source>
        <dbReference type="Proteomes" id="UP001139353"/>
    </source>
</evidence>
<comment type="caution">
    <text evidence="1">The sequence shown here is derived from an EMBL/GenBank/DDBJ whole genome shotgun (WGS) entry which is preliminary data.</text>
</comment>
<dbReference type="InterPro" id="IPR038058">
    <property type="entry name" value="PhnH-like_sp"/>
</dbReference>
<dbReference type="InterPro" id="IPR008772">
    <property type="entry name" value="Phosphonate_metab_PhnH"/>
</dbReference>
<sequence length="214" mass="21958">MSAALANMGAGFADPVHGAQQTFRVLLRAMSEPGRLHALHDAATDGLAPDDAGMGPPTGIAMAATLLTLLDADTPVHLAGALGNDDARAWLRFHTGARAVATAAGMTIALARDVDAASWNALDLGSDEAPQTGATLIVEVDALSDQPIAGALALTLRGAGIETSRNLAVAGLSAAFWQWRIALQADLPRGVDLVLVCGTQLAAIPRSTRIEREA</sequence>
<dbReference type="Gene3D" id="3.40.50.11310">
    <property type="entry name" value="Bacterial phosphonate metabolism protein PhnH"/>
    <property type="match status" value="1"/>
</dbReference>